<accession>A0AAN1SIM0</accession>
<keyword evidence="1" id="KW-1133">Transmembrane helix</keyword>
<feature type="transmembrane region" description="Helical" evidence="1">
    <location>
        <begin position="33"/>
        <end position="53"/>
    </location>
</feature>
<evidence type="ECO:0000256" key="1">
    <source>
        <dbReference type="SAM" id="Phobius"/>
    </source>
</evidence>
<keyword evidence="1" id="KW-0812">Transmembrane</keyword>
<dbReference type="Proteomes" id="UP000002663">
    <property type="component" value="Chromosome"/>
</dbReference>
<dbReference type="RefSeq" id="WP_014125193.1">
    <property type="nucleotide sequence ID" value="NC_016052.1"/>
</dbReference>
<evidence type="ECO:0000313" key="3">
    <source>
        <dbReference type="Proteomes" id="UP000002663"/>
    </source>
</evidence>
<proteinExistence type="predicted"/>
<name>A0AAN1SIM0_TETHN</name>
<feature type="transmembrane region" description="Helical" evidence="1">
    <location>
        <begin position="5"/>
        <end position="27"/>
    </location>
</feature>
<evidence type="ECO:0000313" key="2">
    <source>
        <dbReference type="EMBL" id="BAK95151.1"/>
    </source>
</evidence>
<reference evidence="2 3" key="1">
    <citation type="submission" date="2011-01" db="EMBL/GenBank/DDBJ databases">
        <title>Whole genome sequence of Tetragenococcus halophilus NBRC 12172.</title>
        <authorList>
            <person name="Nakazawa H."/>
            <person name="Omata S."/>
            <person name="Koga C."/>
            <person name="Watanabe Y."/>
            <person name="Katano Y."/>
            <person name="Ito N."/>
            <person name="Tsukatani N."/>
            <person name="Ankai A."/>
            <person name="Oguchi A."/>
            <person name="Fukui S."/>
            <person name="Yashiro I."/>
            <person name="Kamata S."/>
            <person name="Hashimoto Y."/>
            <person name="Yamazaki J."/>
            <person name="Taguchi H."/>
            <person name="Tanaka A."/>
            <person name="Koyama T."/>
            <person name="Ichige A."/>
            <person name="Hanya Y."/>
            <person name="Tanikawa S."/>
            <person name="Yamazaki S."/>
            <person name="Fujita N."/>
        </authorList>
    </citation>
    <scope>NUCLEOTIDE SEQUENCE [LARGE SCALE GENOMIC DNA]</scope>
    <source>
        <strain evidence="3">DSM 20338 / JCM 20259 / NCIMB 9735 / NBRC 12172</strain>
    </source>
</reference>
<organism evidence="2 3">
    <name type="scientific">Tetragenococcus halophilus (strain DSM 20338 / JCM 20259 / NCIMB 9735 / NBRC 12172)</name>
    <name type="common">Pediococcus halophilus</name>
    <dbReference type="NCBI Taxonomy" id="945021"/>
    <lineage>
        <taxon>Bacteria</taxon>
        <taxon>Bacillati</taxon>
        <taxon>Bacillota</taxon>
        <taxon>Bacilli</taxon>
        <taxon>Lactobacillales</taxon>
        <taxon>Enterococcaceae</taxon>
        <taxon>Tetragenococcus</taxon>
    </lineage>
</organism>
<keyword evidence="1" id="KW-0472">Membrane</keyword>
<protein>
    <submittedName>
        <fullName evidence="2">Uncharacterized protein</fullName>
    </submittedName>
</protein>
<dbReference type="AlphaFoldDB" id="A0AAN1SIM0"/>
<dbReference type="EMBL" id="AP012046">
    <property type="protein sequence ID" value="BAK95151.1"/>
    <property type="molecule type" value="Genomic_DNA"/>
</dbReference>
<gene>
    <name evidence="2" type="ordered locus">TEH_18240</name>
</gene>
<sequence>MNTLLWIVAIYLILVVMTYFILSLIFVYSEGQLMDAIILSLLNVGSLVIYILYHGMKRLTKRKERKLIGEVRHTRGNQERAAEMVGMHLRDNTNFYNIKDMFVFLISRKKGRR</sequence>
<dbReference type="KEGG" id="thl:TEH_18240"/>